<dbReference type="GO" id="GO:0003700">
    <property type="term" value="F:DNA-binding transcription factor activity"/>
    <property type="evidence" value="ECO:0007669"/>
    <property type="project" value="InterPro"/>
</dbReference>
<keyword evidence="4" id="KW-0804">Transcription</keyword>
<dbReference type="Pfam" id="PF00126">
    <property type="entry name" value="HTH_1"/>
    <property type="match status" value="1"/>
</dbReference>
<dbReference type="InterPro" id="IPR036388">
    <property type="entry name" value="WH-like_DNA-bd_sf"/>
</dbReference>
<dbReference type="Pfam" id="PF03466">
    <property type="entry name" value="LysR_substrate"/>
    <property type="match status" value="1"/>
</dbReference>
<dbReference type="InterPro" id="IPR005119">
    <property type="entry name" value="LysR_subst-bd"/>
</dbReference>
<dbReference type="Gene3D" id="3.40.190.290">
    <property type="match status" value="1"/>
</dbReference>
<keyword evidence="3" id="KW-0238">DNA-binding</keyword>
<dbReference type="CDD" id="cd08474">
    <property type="entry name" value="PBP2_CrgA_like_5"/>
    <property type="match status" value="1"/>
</dbReference>
<dbReference type="GO" id="GO:0006351">
    <property type="term" value="P:DNA-templated transcription"/>
    <property type="evidence" value="ECO:0007669"/>
    <property type="project" value="TreeGrafter"/>
</dbReference>
<dbReference type="PRINTS" id="PR00039">
    <property type="entry name" value="HTHLYSR"/>
</dbReference>
<dbReference type="STRING" id="48936.NJ75_04349"/>
<evidence type="ECO:0000256" key="1">
    <source>
        <dbReference type="ARBA" id="ARBA00009437"/>
    </source>
</evidence>
<dbReference type="PANTHER" id="PTHR30537">
    <property type="entry name" value="HTH-TYPE TRANSCRIPTIONAL REGULATOR"/>
    <property type="match status" value="1"/>
</dbReference>
<evidence type="ECO:0000313" key="6">
    <source>
        <dbReference type="EMBL" id="KHS42221.1"/>
    </source>
</evidence>
<gene>
    <name evidence="6" type="ORF">NJ75_04349</name>
</gene>
<dbReference type="InterPro" id="IPR000847">
    <property type="entry name" value="LysR_HTH_N"/>
</dbReference>
<dbReference type="PATRIC" id="fig|48936.3.peg.4380"/>
<name>A0A0B8Z7M5_9SPHN</name>
<dbReference type="GO" id="GO:0043565">
    <property type="term" value="F:sequence-specific DNA binding"/>
    <property type="evidence" value="ECO:0007669"/>
    <property type="project" value="TreeGrafter"/>
</dbReference>
<keyword evidence="2" id="KW-0805">Transcription regulation</keyword>
<accession>A0A0B8Z7M5</accession>
<dbReference type="SUPFAM" id="SSF46785">
    <property type="entry name" value="Winged helix' DNA-binding domain"/>
    <property type="match status" value="1"/>
</dbReference>
<dbReference type="InterPro" id="IPR036390">
    <property type="entry name" value="WH_DNA-bd_sf"/>
</dbReference>
<keyword evidence="7" id="KW-1185">Reference proteome</keyword>
<evidence type="ECO:0000313" key="7">
    <source>
        <dbReference type="Proteomes" id="UP000031338"/>
    </source>
</evidence>
<reference evidence="6 7" key="1">
    <citation type="submission" date="2014-10" db="EMBL/GenBank/DDBJ databases">
        <title>Draft genome sequence of Novosphingobium subterraneum DSM 12447.</title>
        <authorList>
            <person name="Gan H.M."/>
            <person name="Gan H.Y."/>
            <person name="Savka M.A."/>
        </authorList>
    </citation>
    <scope>NUCLEOTIDE SEQUENCE [LARGE SCALE GENOMIC DNA]</scope>
    <source>
        <strain evidence="6 7">DSM 12447</strain>
    </source>
</reference>
<sequence>MRDELGDLSTFLVVAEERSFSRAAARLGTSQSAISNAVRRLETHLDIKLLARTTRSVSPTEAGEQLLGTLRPALGDIRQQLASLAQLRERPSGMVRITTSRHAAQTVLWPAVDAVLARYPEIQIELSIDGALTNIVADRFDAGVRLGESLEKDMIAVRIGPDLRMAVIGAPDYLAKHAPPKTPRDLIAHRCINLRMATRGNLYAWEFEKAGQTLNVRVEGSVIVNDSALAIEAALAGHGLACVIEDDDLRAHLASGRLVRLLADWCPPFAGHHLYYPDRRNLSPAFRVLLEELRARARQEGSQRREQTRTRM</sequence>
<protein>
    <submittedName>
        <fullName evidence="6">LysR family transcriptional regulator</fullName>
    </submittedName>
</protein>
<dbReference type="AlphaFoldDB" id="A0A0B8Z7M5"/>
<dbReference type="FunFam" id="1.10.10.10:FF:000001">
    <property type="entry name" value="LysR family transcriptional regulator"/>
    <property type="match status" value="1"/>
</dbReference>
<comment type="caution">
    <text evidence="6">The sequence shown here is derived from an EMBL/GenBank/DDBJ whole genome shotgun (WGS) entry which is preliminary data.</text>
</comment>
<evidence type="ECO:0000259" key="5">
    <source>
        <dbReference type="PROSITE" id="PS50931"/>
    </source>
</evidence>
<dbReference type="FunFam" id="3.40.190.290:FF:000012">
    <property type="entry name" value="Transcriptional regulator, LysR family"/>
    <property type="match status" value="1"/>
</dbReference>
<dbReference type="PROSITE" id="PS50931">
    <property type="entry name" value="HTH_LYSR"/>
    <property type="match status" value="1"/>
</dbReference>
<comment type="similarity">
    <text evidence="1">Belongs to the LysR transcriptional regulatory family.</text>
</comment>
<organism evidence="6 7">
    <name type="scientific">Novosphingobium subterraneum</name>
    <dbReference type="NCBI Taxonomy" id="48936"/>
    <lineage>
        <taxon>Bacteria</taxon>
        <taxon>Pseudomonadati</taxon>
        <taxon>Pseudomonadota</taxon>
        <taxon>Alphaproteobacteria</taxon>
        <taxon>Sphingomonadales</taxon>
        <taxon>Sphingomonadaceae</taxon>
        <taxon>Novosphingobium</taxon>
    </lineage>
</organism>
<dbReference type="PANTHER" id="PTHR30537:SF1">
    <property type="entry name" value="HTH-TYPE TRANSCRIPTIONAL REGULATOR PGRR"/>
    <property type="match status" value="1"/>
</dbReference>
<dbReference type="InterPro" id="IPR058163">
    <property type="entry name" value="LysR-type_TF_proteobact-type"/>
</dbReference>
<evidence type="ECO:0000256" key="3">
    <source>
        <dbReference type="ARBA" id="ARBA00023125"/>
    </source>
</evidence>
<proteinExistence type="inferred from homology"/>
<dbReference type="EMBL" id="JRVC01000032">
    <property type="protein sequence ID" value="KHS42221.1"/>
    <property type="molecule type" value="Genomic_DNA"/>
</dbReference>
<evidence type="ECO:0000256" key="2">
    <source>
        <dbReference type="ARBA" id="ARBA00023015"/>
    </source>
</evidence>
<dbReference type="SUPFAM" id="SSF53850">
    <property type="entry name" value="Periplasmic binding protein-like II"/>
    <property type="match status" value="1"/>
</dbReference>
<evidence type="ECO:0000256" key="4">
    <source>
        <dbReference type="ARBA" id="ARBA00023163"/>
    </source>
</evidence>
<dbReference type="Proteomes" id="UP000031338">
    <property type="component" value="Unassembled WGS sequence"/>
</dbReference>
<dbReference type="Gene3D" id="1.10.10.10">
    <property type="entry name" value="Winged helix-like DNA-binding domain superfamily/Winged helix DNA-binding domain"/>
    <property type="match status" value="1"/>
</dbReference>
<feature type="domain" description="HTH lysR-type" evidence="5">
    <location>
        <begin position="3"/>
        <end position="60"/>
    </location>
</feature>